<organism evidence="1">
    <name type="scientific">plant metagenome</name>
    <dbReference type="NCBI Taxonomy" id="1297885"/>
    <lineage>
        <taxon>unclassified sequences</taxon>
        <taxon>metagenomes</taxon>
        <taxon>organismal metagenomes</taxon>
    </lineage>
</organism>
<evidence type="ECO:0000313" key="3">
    <source>
        <dbReference type="EMBL" id="VFR72146.1"/>
    </source>
</evidence>
<reference evidence="1" key="1">
    <citation type="submission" date="2019-03" db="EMBL/GenBank/DDBJ databases">
        <authorList>
            <person name="Danneels B."/>
        </authorList>
    </citation>
    <scope>NUCLEOTIDE SEQUENCE</scope>
</reference>
<sequence>MAGARFVIDVDDEAVLAALRHAASGLSQPGPLMADIAEYLYTSTRARFNTQTDPDGVAWPALHPRYAETKPKNKAKILTLSGEMRGPRLFPQASDTEAAVVSNAIQARIHNLGGVIRPKNGRALRIGGTGKLVGAVRIPRRQFMGLSDADSQEIIDLTLDYIGQPFTD</sequence>
<evidence type="ECO:0000313" key="1">
    <source>
        <dbReference type="EMBL" id="VFR34637.1"/>
    </source>
</evidence>
<dbReference type="EMBL" id="CAADIJ010000011">
    <property type="protein sequence ID" value="VFR70386.1"/>
    <property type="molecule type" value="Genomic_DNA"/>
</dbReference>
<dbReference type="Pfam" id="PF05069">
    <property type="entry name" value="Phage_tail_S"/>
    <property type="match status" value="1"/>
</dbReference>
<dbReference type="NCBIfam" id="TIGR01635">
    <property type="entry name" value="tail_comp_S"/>
    <property type="match status" value="1"/>
</dbReference>
<accession>A0A484QCH0</accession>
<name>A0A484QCH0_9ZZZZ</name>
<dbReference type="AlphaFoldDB" id="A0A484QCH0"/>
<gene>
    <name evidence="1" type="ORF">ANDA3_3747</name>
    <name evidence="3" type="ORF">DAR2_3597</name>
    <name evidence="2" type="ORF">DAR3_4179</name>
</gene>
<dbReference type="InterPro" id="IPR006522">
    <property type="entry name" value="Phage_virion_morphogenesis"/>
</dbReference>
<proteinExistence type="predicted"/>
<dbReference type="EMBL" id="CAADIL010000016">
    <property type="protein sequence ID" value="VFR72146.1"/>
    <property type="molecule type" value="Genomic_DNA"/>
</dbReference>
<dbReference type="EMBL" id="CAADIC010000019">
    <property type="protein sequence ID" value="VFR34637.1"/>
    <property type="molecule type" value="Genomic_DNA"/>
</dbReference>
<protein>
    <submittedName>
        <fullName evidence="1">Possible bacteriophage Mu G-like protein</fullName>
    </submittedName>
</protein>
<evidence type="ECO:0000313" key="2">
    <source>
        <dbReference type="EMBL" id="VFR70386.1"/>
    </source>
</evidence>